<dbReference type="GO" id="GO:0003735">
    <property type="term" value="F:structural constituent of ribosome"/>
    <property type="evidence" value="ECO:0007669"/>
    <property type="project" value="InterPro"/>
</dbReference>
<evidence type="ECO:0000256" key="3">
    <source>
        <dbReference type="ARBA" id="ARBA00023274"/>
    </source>
</evidence>
<dbReference type="InterPro" id="IPR023574">
    <property type="entry name" value="Ribosomal_uL4_dom_sf"/>
</dbReference>
<dbReference type="GO" id="GO:1990904">
    <property type="term" value="C:ribonucleoprotein complex"/>
    <property type="evidence" value="ECO:0007669"/>
    <property type="project" value="UniProtKB-KW"/>
</dbReference>
<dbReference type="InterPro" id="IPR002136">
    <property type="entry name" value="Ribosomal_uL4"/>
</dbReference>
<dbReference type="GO" id="GO:0005840">
    <property type="term" value="C:ribosome"/>
    <property type="evidence" value="ECO:0007669"/>
    <property type="project" value="UniProtKB-KW"/>
</dbReference>
<accession>A0A1F5ZAH2</accession>
<dbReference type="GO" id="GO:0006412">
    <property type="term" value="P:translation"/>
    <property type="evidence" value="ECO:0007669"/>
    <property type="project" value="InterPro"/>
</dbReference>
<evidence type="ECO:0000256" key="1">
    <source>
        <dbReference type="ARBA" id="ARBA00010528"/>
    </source>
</evidence>
<dbReference type="EMBL" id="MFJC01000023">
    <property type="protein sequence ID" value="OGG09314.1"/>
    <property type="molecule type" value="Genomic_DNA"/>
</dbReference>
<dbReference type="NCBIfam" id="TIGR03953">
    <property type="entry name" value="rplD_bact"/>
    <property type="match status" value="1"/>
</dbReference>
<proteinExistence type="inferred from homology"/>
<feature type="non-terminal residue" evidence="6">
    <location>
        <position position="1"/>
    </location>
</feature>
<dbReference type="HAMAP" id="MF_01328_B">
    <property type="entry name" value="Ribosomal_uL4_B"/>
    <property type="match status" value="1"/>
</dbReference>
<dbReference type="STRING" id="1798373.A2154_03190"/>
<reference evidence="6 7" key="1">
    <citation type="journal article" date="2016" name="Nat. Commun.">
        <title>Thousands of microbial genomes shed light on interconnected biogeochemical processes in an aquifer system.</title>
        <authorList>
            <person name="Anantharaman K."/>
            <person name="Brown C.T."/>
            <person name="Hug L.A."/>
            <person name="Sharon I."/>
            <person name="Castelle C.J."/>
            <person name="Probst A.J."/>
            <person name="Thomas B.C."/>
            <person name="Singh A."/>
            <person name="Wilkins M.J."/>
            <person name="Karaoz U."/>
            <person name="Brodie E.L."/>
            <person name="Williams K.H."/>
            <person name="Hubbard S.S."/>
            <person name="Banfield J.F."/>
        </authorList>
    </citation>
    <scope>NUCLEOTIDE SEQUENCE [LARGE SCALE GENOMIC DNA]</scope>
</reference>
<dbReference type="Pfam" id="PF00573">
    <property type="entry name" value="Ribosomal_L4"/>
    <property type="match status" value="1"/>
</dbReference>
<sequence>LERVNIPLLTQAVRVYRANQRQGSAKTKTRGEVRGSTRKIYRQKGTGRARHGGIRAPIFVGGGIVFGPQIRDYSLKLTKKMKAAALRTTFYLNVKNNQVNVVDGLESLPHKTKSFASAINRITKSTNVLLIIERGNGIKRFIRNIPFIHLSVTSQLNPYELLAADQILFTRGALNEFFKHVQS</sequence>
<dbReference type="AlphaFoldDB" id="A0A1F5ZAH2"/>
<dbReference type="SUPFAM" id="SSF52166">
    <property type="entry name" value="Ribosomal protein L4"/>
    <property type="match status" value="1"/>
</dbReference>
<gene>
    <name evidence="6" type="ORF">A2154_03190</name>
</gene>
<evidence type="ECO:0000313" key="6">
    <source>
        <dbReference type="EMBL" id="OGG09314.1"/>
    </source>
</evidence>
<dbReference type="PANTHER" id="PTHR10746">
    <property type="entry name" value="50S RIBOSOMAL PROTEIN L4"/>
    <property type="match status" value="1"/>
</dbReference>
<evidence type="ECO:0000256" key="2">
    <source>
        <dbReference type="ARBA" id="ARBA00022980"/>
    </source>
</evidence>
<organism evidence="6 7">
    <name type="scientific">Candidatus Gottesmanbacteria bacterium RBG_16_43_7</name>
    <dbReference type="NCBI Taxonomy" id="1798373"/>
    <lineage>
        <taxon>Bacteria</taxon>
        <taxon>Candidatus Gottesmaniibacteriota</taxon>
    </lineage>
</organism>
<protein>
    <recommendedName>
        <fullName evidence="4">Large ribosomal subunit protein uL4</fullName>
    </recommendedName>
    <alternativeName>
        <fullName evidence="5">50S ribosomal protein L4</fullName>
    </alternativeName>
</protein>
<evidence type="ECO:0000256" key="5">
    <source>
        <dbReference type="ARBA" id="ARBA00035462"/>
    </source>
</evidence>
<dbReference type="Gene3D" id="3.40.1370.10">
    <property type="match status" value="1"/>
</dbReference>
<dbReference type="Proteomes" id="UP000176854">
    <property type="component" value="Unassembled WGS sequence"/>
</dbReference>
<evidence type="ECO:0000313" key="7">
    <source>
        <dbReference type="Proteomes" id="UP000176854"/>
    </source>
</evidence>
<dbReference type="PANTHER" id="PTHR10746:SF6">
    <property type="entry name" value="LARGE RIBOSOMAL SUBUNIT PROTEIN UL4M"/>
    <property type="match status" value="1"/>
</dbReference>
<keyword evidence="3" id="KW-0687">Ribonucleoprotein</keyword>
<name>A0A1F5ZAH2_9BACT</name>
<evidence type="ECO:0000256" key="4">
    <source>
        <dbReference type="ARBA" id="ARBA00035244"/>
    </source>
</evidence>
<keyword evidence="2 6" id="KW-0689">Ribosomal protein</keyword>
<dbReference type="InterPro" id="IPR013005">
    <property type="entry name" value="Ribosomal_uL4-like"/>
</dbReference>
<comment type="caution">
    <text evidence="6">The sequence shown here is derived from an EMBL/GenBank/DDBJ whole genome shotgun (WGS) entry which is preliminary data.</text>
</comment>
<comment type="similarity">
    <text evidence="1">Belongs to the universal ribosomal protein uL4 family.</text>
</comment>